<dbReference type="PATRIC" id="fig|1242966.3.peg.1418"/>
<evidence type="ECO:0000313" key="1">
    <source>
        <dbReference type="EMBL" id="ERJ21808.1"/>
    </source>
</evidence>
<dbReference type="EMBL" id="ANNE01000014">
    <property type="protein sequence ID" value="ERJ21808.1"/>
    <property type="molecule type" value="Genomic_DNA"/>
</dbReference>
<protein>
    <submittedName>
        <fullName evidence="1">Uncharacterized protein</fullName>
    </submittedName>
</protein>
<proteinExistence type="predicted"/>
<organism evidence="1 2">
    <name type="scientific">Campylobacter concisus UNSW3</name>
    <dbReference type="NCBI Taxonomy" id="1242966"/>
    <lineage>
        <taxon>Bacteria</taxon>
        <taxon>Pseudomonadati</taxon>
        <taxon>Campylobacterota</taxon>
        <taxon>Epsilonproteobacteria</taxon>
        <taxon>Campylobacterales</taxon>
        <taxon>Campylobacteraceae</taxon>
        <taxon>Campylobacter</taxon>
    </lineage>
</organism>
<dbReference type="Proteomes" id="UP000016636">
    <property type="component" value="Unassembled WGS sequence"/>
</dbReference>
<evidence type="ECO:0000313" key="2">
    <source>
        <dbReference type="Proteomes" id="UP000016636"/>
    </source>
</evidence>
<accession>U2G6X4</accession>
<name>U2G6X4_9BACT</name>
<comment type="caution">
    <text evidence="1">The sequence shown here is derived from an EMBL/GenBank/DDBJ whole genome shotgun (WGS) entry which is preliminary data.</text>
</comment>
<sequence>MLEGACSFGKLTNIPFGAQPQSIKAANTTSNKFFIFILLNKFQM</sequence>
<dbReference type="AlphaFoldDB" id="U2G6X4"/>
<reference evidence="1 2" key="1">
    <citation type="journal article" date="2013" name="BMC Genomics">
        <title>Comparative genomics of Campylobacter concisus isolates reveals genetic diversity and provides insights into disease association.</title>
        <authorList>
            <person name="Deshpande N.P."/>
            <person name="Kaakoush N.O."/>
            <person name="Wilkins M.R."/>
            <person name="Mitchell H.M."/>
        </authorList>
    </citation>
    <scope>NUCLEOTIDE SEQUENCE [LARGE SCALE GENOMIC DNA]</scope>
    <source>
        <strain evidence="1 2">UNSW3</strain>
    </source>
</reference>
<gene>
    <name evidence="1" type="ORF">UNSW3_1656</name>
</gene>